<comment type="caution">
    <text evidence="1">The sequence shown here is derived from an EMBL/GenBank/DDBJ whole genome shotgun (WGS) entry which is preliminary data.</text>
</comment>
<evidence type="ECO:0000313" key="1">
    <source>
        <dbReference type="EMBL" id="MEI5909150.1"/>
    </source>
</evidence>
<reference evidence="1 2" key="1">
    <citation type="journal article" date="2018" name="J. Microbiol.">
        <title>Bacillus spongiae sp. nov., isolated from sponge of Jeju Island.</title>
        <authorList>
            <person name="Lee G.E."/>
            <person name="Im W.T."/>
            <person name="Park J.S."/>
        </authorList>
    </citation>
    <scope>NUCLEOTIDE SEQUENCE [LARGE SCALE GENOMIC DNA]</scope>
    <source>
        <strain evidence="1 2">135PIL107-10</strain>
    </source>
</reference>
<keyword evidence="2" id="KW-1185">Reference proteome</keyword>
<proteinExistence type="predicted"/>
<protein>
    <submittedName>
        <fullName evidence="1">Uncharacterized protein</fullName>
    </submittedName>
</protein>
<sequence length="45" mass="5041">MDPVIGLDVTTGESNLSERPSNLSMIPMDYVISLSFLKRWKATLN</sequence>
<accession>A0ABU8HII0</accession>
<dbReference type="EMBL" id="JBBAXC010000020">
    <property type="protein sequence ID" value="MEI5909150.1"/>
    <property type="molecule type" value="Genomic_DNA"/>
</dbReference>
<name>A0ABU8HII0_9BACI</name>
<dbReference type="Proteomes" id="UP001312865">
    <property type="component" value="Unassembled WGS sequence"/>
</dbReference>
<dbReference type="RefSeq" id="WP_336588596.1">
    <property type="nucleotide sequence ID" value="NZ_JBBAXC010000020.1"/>
</dbReference>
<evidence type="ECO:0000313" key="2">
    <source>
        <dbReference type="Proteomes" id="UP001312865"/>
    </source>
</evidence>
<gene>
    <name evidence="1" type="ORF">WAK64_19045</name>
</gene>
<organism evidence="1 2">
    <name type="scientific">Bacillus spongiae</name>
    <dbReference type="NCBI Taxonomy" id="2683610"/>
    <lineage>
        <taxon>Bacteria</taxon>
        <taxon>Bacillati</taxon>
        <taxon>Bacillota</taxon>
        <taxon>Bacilli</taxon>
        <taxon>Bacillales</taxon>
        <taxon>Bacillaceae</taxon>
        <taxon>Bacillus</taxon>
    </lineage>
</organism>